<dbReference type="AlphaFoldDB" id="A0A916QGQ3"/>
<organism evidence="9 10">
    <name type="scientific">Lactobacillus corticis</name>
    <dbReference type="NCBI Taxonomy" id="2201249"/>
    <lineage>
        <taxon>Bacteria</taxon>
        <taxon>Bacillati</taxon>
        <taxon>Bacillota</taxon>
        <taxon>Bacilli</taxon>
        <taxon>Lactobacillales</taxon>
        <taxon>Lactobacillaceae</taxon>
        <taxon>Lactobacillus</taxon>
    </lineage>
</organism>
<dbReference type="Pfam" id="PF00884">
    <property type="entry name" value="Sulfatase"/>
    <property type="match status" value="1"/>
</dbReference>
<dbReference type="InterPro" id="IPR000917">
    <property type="entry name" value="Sulfatase_N"/>
</dbReference>
<feature type="transmembrane region" description="Helical" evidence="7">
    <location>
        <begin position="71"/>
        <end position="93"/>
    </location>
</feature>
<dbReference type="Gene3D" id="3.40.720.10">
    <property type="entry name" value="Alkaline Phosphatase, subunit A"/>
    <property type="match status" value="1"/>
</dbReference>
<evidence type="ECO:0000256" key="7">
    <source>
        <dbReference type="SAM" id="Phobius"/>
    </source>
</evidence>
<dbReference type="EMBL" id="BMAY01000005">
    <property type="protein sequence ID" value="GFZ27011.1"/>
    <property type="molecule type" value="Genomic_DNA"/>
</dbReference>
<dbReference type="SUPFAM" id="SSF53649">
    <property type="entry name" value="Alkaline phosphatase-like"/>
    <property type="match status" value="1"/>
</dbReference>
<evidence type="ECO:0000256" key="2">
    <source>
        <dbReference type="ARBA" id="ARBA00004936"/>
    </source>
</evidence>
<dbReference type="Proteomes" id="UP000677218">
    <property type="component" value="Unassembled WGS sequence"/>
</dbReference>
<keyword evidence="4 7" id="KW-0812">Transmembrane</keyword>
<keyword evidence="3" id="KW-1003">Cell membrane</keyword>
<dbReference type="PANTHER" id="PTHR47371">
    <property type="entry name" value="LIPOTEICHOIC ACID SYNTHASE"/>
    <property type="match status" value="1"/>
</dbReference>
<accession>A0A916QGQ3</accession>
<dbReference type="InterPro" id="IPR017850">
    <property type="entry name" value="Alkaline_phosphatase_core_sf"/>
</dbReference>
<evidence type="ECO:0000256" key="5">
    <source>
        <dbReference type="ARBA" id="ARBA00022989"/>
    </source>
</evidence>
<feature type="transmembrane region" description="Helical" evidence="7">
    <location>
        <begin position="105"/>
        <end position="122"/>
    </location>
</feature>
<gene>
    <name evidence="9" type="ORF">LCB40_08910</name>
</gene>
<evidence type="ECO:0000313" key="10">
    <source>
        <dbReference type="Proteomes" id="UP000677218"/>
    </source>
</evidence>
<evidence type="ECO:0000313" key="9">
    <source>
        <dbReference type="EMBL" id="GFZ27011.1"/>
    </source>
</evidence>
<comment type="pathway">
    <text evidence="2">Cell wall biogenesis; lipoteichoic acid biosynthesis.</text>
</comment>
<sequence length="619" mass="70795">MKQRNKDSEQQTKTMSKVVTFILFFFSFLFILLALSARWGSATWGNLSMDELIFTLSQSLTGTGQGMIGKYIFHTIVPTIFLLIGALAIYFLAKRNNWERRFLQGLFLVSTILVVYYGGGFIHKVDAINYFLEQNQKSNFIEANYVDPAKTKLTFPKKKRNLIYIYLESMEMTSTSKANGGNFNKDLIPELTKLSQENENFSGSSKKLDGGYSLPGSTWTMGGIFAQSSGLPLKTNIGQNSMSTQSTFFPNITTLGDILAKEGYNQTFMLGSNASFAGRRTFFKDHGDFDIEDYPAAKKENLIGKNYKVFWGYEDSKLFSFSKRQLNKVAAGSKPFNFTMLTVDTHFPEGYKDLNYQNKFNDQYLNVMNASSRQVADFISWVQKQPWYKNTTIVINGDHPTMSQSYTKKVNPNYTRKTYTAYINAAVKRQTKGRRTYSTMDNFPTTLAALGVKIKGNRLGTNLFSETPTLSERYGYAKQTRELKRTSKYLNQLEKMTDVEAAKEMFYEKAKNKGKHKAELKITKVKGKKLQVTFYDFRHDKKIVTMYLKASTNKLIKKPLVVAKMHLVEKKPLLYKGTIDVSDLKSKKFYLEVSYNDPEAINYPLGRKYVDLDKLTVKN</sequence>
<protein>
    <submittedName>
        <fullName evidence="9">Glycerophosphotransferase</fullName>
    </submittedName>
</protein>
<name>A0A916QGQ3_9LACO</name>
<evidence type="ECO:0000256" key="3">
    <source>
        <dbReference type="ARBA" id="ARBA00022475"/>
    </source>
</evidence>
<keyword evidence="6 7" id="KW-0472">Membrane</keyword>
<proteinExistence type="predicted"/>
<reference evidence="9" key="1">
    <citation type="submission" date="2020-08" db="EMBL/GenBank/DDBJ databases">
        <title>Taxonomic study for Lactobacillus species isolated from hardwood bark.</title>
        <authorList>
            <person name="Tohno M."/>
            <person name="Tanizawa Y."/>
        </authorList>
    </citation>
    <scope>NUCLEOTIDE SEQUENCE</scope>
    <source>
        <strain evidence="9">B40</strain>
    </source>
</reference>
<dbReference type="InterPro" id="IPR050448">
    <property type="entry name" value="OpgB/LTA_synthase_biosynth"/>
</dbReference>
<comment type="subcellular location">
    <subcellularLocation>
        <location evidence="1">Cell membrane</location>
        <topology evidence="1">Multi-pass membrane protein</topology>
    </subcellularLocation>
</comment>
<evidence type="ECO:0000259" key="8">
    <source>
        <dbReference type="Pfam" id="PF00884"/>
    </source>
</evidence>
<comment type="caution">
    <text evidence="9">The sequence shown here is derived from an EMBL/GenBank/DDBJ whole genome shotgun (WGS) entry which is preliminary data.</text>
</comment>
<evidence type="ECO:0000256" key="6">
    <source>
        <dbReference type="ARBA" id="ARBA00023136"/>
    </source>
</evidence>
<evidence type="ECO:0000256" key="1">
    <source>
        <dbReference type="ARBA" id="ARBA00004651"/>
    </source>
</evidence>
<keyword evidence="10" id="KW-1185">Reference proteome</keyword>
<dbReference type="PANTHER" id="PTHR47371:SF3">
    <property type="entry name" value="PHOSPHOGLYCEROL TRANSFERASE I"/>
    <property type="match status" value="1"/>
</dbReference>
<feature type="domain" description="Sulfatase N-terminal" evidence="8">
    <location>
        <begin position="160"/>
        <end position="452"/>
    </location>
</feature>
<dbReference type="RefSeq" id="WP_212780704.1">
    <property type="nucleotide sequence ID" value="NZ_BMAY01000005.1"/>
</dbReference>
<evidence type="ECO:0000256" key="4">
    <source>
        <dbReference type="ARBA" id="ARBA00022692"/>
    </source>
</evidence>
<dbReference type="GO" id="GO:0005886">
    <property type="term" value="C:plasma membrane"/>
    <property type="evidence" value="ECO:0007669"/>
    <property type="project" value="UniProtKB-SubCell"/>
</dbReference>
<feature type="transmembrane region" description="Helical" evidence="7">
    <location>
        <begin position="21"/>
        <end position="39"/>
    </location>
</feature>
<keyword evidence="5 7" id="KW-1133">Transmembrane helix</keyword>
<dbReference type="CDD" id="cd16015">
    <property type="entry name" value="LTA_synthase"/>
    <property type="match status" value="1"/>
</dbReference>